<dbReference type="EMBL" id="UYRR01031000">
    <property type="protein sequence ID" value="VDK43027.1"/>
    <property type="molecule type" value="Genomic_DNA"/>
</dbReference>
<dbReference type="Proteomes" id="UP000267096">
    <property type="component" value="Unassembled WGS sequence"/>
</dbReference>
<proteinExistence type="inferred from homology"/>
<dbReference type="Pfam" id="PF05347">
    <property type="entry name" value="Complex1_LYR"/>
    <property type="match status" value="1"/>
</dbReference>
<gene>
    <name evidence="3" type="ORF">ASIM_LOCUS10465</name>
</gene>
<feature type="domain" description="Complex 1 LYR protein" evidence="2">
    <location>
        <begin position="9"/>
        <end position="40"/>
    </location>
</feature>
<reference evidence="5" key="1">
    <citation type="submission" date="2017-02" db="UniProtKB">
        <authorList>
            <consortium name="WormBaseParasite"/>
        </authorList>
    </citation>
    <scope>IDENTIFICATION</scope>
</reference>
<name>A0A0M3JSF8_ANISI</name>
<comment type="similarity">
    <text evidence="1">Belongs to the complex I LYR family.</text>
</comment>
<dbReference type="PANTHER" id="PTHR13166:SF7">
    <property type="entry name" value="LYR MOTIF-CONTAINING PROTEIN 4"/>
    <property type="match status" value="1"/>
</dbReference>
<dbReference type="GO" id="GO:0005739">
    <property type="term" value="C:mitochondrion"/>
    <property type="evidence" value="ECO:0007669"/>
    <property type="project" value="TreeGrafter"/>
</dbReference>
<dbReference type="InterPro" id="IPR045297">
    <property type="entry name" value="Complex1_LYR_LYRM4"/>
</dbReference>
<evidence type="ECO:0000313" key="3">
    <source>
        <dbReference type="EMBL" id="VDK43027.1"/>
    </source>
</evidence>
<reference evidence="3 4" key="2">
    <citation type="submission" date="2018-11" db="EMBL/GenBank/DDBJ databases">
        <authorList>
            <consortium name="Pathogen Informatics"/>
        </authorList>
    </citation>
    <scope>NUCLEOTIDE SEQUENCE [LARGE SCALE GENOMIC DNA]</scope>
</reference>
<dbReference type="InterPro" id="IPR008011">
    <property type="entry name" value="Complex1_LYR_dom"/>
</dbReference>
<organism evidence="5">
    <name type="scientific">Anisakis simplex</name>
    <name type="common">Herring worm</name>
    <dbReference type="NCBI Taxonomy" id="6269"/>
    <lineage>
        <taxon>Eukaryota</taxon>
        <taxon>Metazoa</taxon>
        <taxon>Ecdysozoa</taxon>
        <taxon>Nematoda</taxon>
        <taxon>Chromadorea</taxon>
        <taxon>Rhabditida</taxon>
        <taxon>Spirurina</taxon>
        <taxon>Ascaridomorpha</taxon>
        <taxon>Ascaridoidea</taxon>
        <taxon>Anisakidae</taxon>
        <taxon>Anisakis</taxon>
        <taxon>Anisakis simplex complex</taxon>
    </lineage>
</organism>
<evidence type="ECO:0000256" key="1">
    <source>
        <dbReference type="ARBA" id="ARBA00009508"/>
    </source>
</evidence>
<dbReference type="AlphaFoldDB" id="A0A0M3JSF8"/>
<dbReference type="WBParaSite" id="ASIM_0001090701-mRNA-1">
    <property type="protein sequence ID" value="ASIM_0001090701-mRNA-1"/>
    <property type="gene ID" value="ASIM_0001090701"/>
</dbReference>
<sequence>MAAVSREAWIKLYKDLQNAAAKFPQYYYREFFQRRIHDHFGVFSANGRMPEPSQYKKAEELLHTLQRQAAVSSLYPAPKLVIEKESLTKGFR</sequence>
<dbReference type="PANTHER" id="PTHR13166">
    <property type="entry name" value="PROTEIN C6ORF149"/>
    <property type="match status" value="1"/>
</dbReference>
<evidence type="ECO:0000313" key="4">
    <source>
        <dbReference type="Proteomes" id="UP000267096"/>
    </source>
</evidence>
<keyword evidence="4" id="KW-1185">Reference proteome</keyword>
<dbReference type="GO" id="GO:1990221">
    <property type="term" value="C:L-cysteine desulfurase complex"/>
    <property type="evidence" value="ECO:0007669"/>
    <property type="project" value="TreeGrafter"/>
</dbReference>
<dbReference type="InterPro" id="IPR051522">
    <property type="entry name" value="ISC_assembly_LYR"/>
</dbReference>
<evidence type="ECO:0000259" key="2">
    <source>
        <dbReference type="Pfam" id="PF05347"/>
    </source>
</evidence>
<dbReference type="OrthoDB" id="275715at2759"/>
<evidence type="ECO:0000313" key="5">
    <source>
        <dbReference type="WBParaSite" id="ASIM_0001090701-mRNA-1"/>
    </source>
</evidence>
<protein>
    <submittedName>
        <fullName evidence="5">Complex1_LYR_dom domain-containing protein</fullName>
    </submittedName>
</protein>
<accession>A0A0M3JSF8</accession>
<dbReference type="GO" id="GO:0016226">
    <property type="term" value="P:iron-sulfur cluster assembly"/>
    <property type="evidence" value="ECO:0007669"/>
    <property type="project" value="InterPro"/>
</dbReference>
<dbReference type="CDD" id="cd20264">
    <property type="entry name" value="Complex1_LYR_LYRM4"/>
    <property type="match status" value="1"/>
</dbReference>